<reference evidence="1" key="1">
    <citation type="submission" date="2020-05" db="EMBL/GenBank/DDBJ databases">
        <title>Large-scale comparative analyses of tick genomes elucidate their genetic diversity and vector capacities.</title>
        <authorList>
            <person name="Jia N."/>
            <person name="Wang J."/>
            <person name="Shi W."/>
            <person name="Du L."/>
            <person name="Sun Y."/>
            <person name="Zhan W."/>
            <person name="Jiang J."/>
            <person name="Wang Q."/>
            <person name="Zhang B."/>
            <person name="Ji P."/>
            <person name="Sakyi L.B."/>
            <person name="Cui X."/>
            <person name="Yuan T."/>
            <person name="Jiang B."/>
            <person name="Yang W."/>
            <person name="Lam T.T.-Y."/>
            <person name="Chang Q."/>
            <person name="Ding S."/>
            <person name="Wang X."/>
            <person name="Zhu J."/>
            <person name="Ruan X."/>
            <person name="Zhao L."/>
            <person name="Wei J."/>
            <person name="Que T."/>
            <person name="Du C."/>
            <person name="Cheng J."/>
            <person name="Dai P."/>
            <person name="Han X."/>
            <person name="Huang E."/>
            <person name="Gao Y."/>
            <person name="Liu J."/>
            <person name="Shao H."/>
            <person name="Ye R."/>
            <person name="Li L."/>
            <person name="Wei W."/>
            <person name="Wang X."/>
            <person name="Wang C."/>
            <person name="Yang T."/>
            <person name="Huo Q."/>
            <person name="Li W."/>
            <person name="Guo W."/>
            <person name="Chen H."/>
            <person name="Zhou L."/>
            <person name="Ni X."/>
            <person name="Tian J."/>
            <person name="Zhou Y."/>
            <person name="Sheng Y."/>
            <person name="Liu T."/>
            <person name="Pan Y."/>
            <person name="Xia L."/>
            <person name="Li J."/>
            <person name="Zhao F."/>
            <person name="Cao W."/>
        </authorList>
    </citation>
    <scope>NUCLEOTIDE SEQUENCE</scope>
    <source>
        <strain evidence="1">Hyas-2018</strain>
    </source>
</reference>
<evidence type="ECO:0000313" key="1">
    <source>
        <dbReference type="EMBL" id="KAH6939293.1"/>
    </source>
</evidence>
<gene>
    <name evidence="1" type="ORF">HPB50_016774</name>
</gene>
<sequence>MKNTCVSSRTRSRGDPRSTGAGHPGSQPFRSVMTSSANEDPAGDMRASSVPKSLDLRIKKPGVTFDDSSLSGTSPPSTASSSPTESTTPSADHRQQPDDGPRSSATPLRRQREPSEAFSVPGSASHAKPTRRRTDSYADKNFRHNKIPTTTTTTTTKMTTTSKRGETPRTRKSAVQYSGSTAGISPNPLTAESSARTEALESPNKSSSIPRRKVESPDTATSTAGKDLETKRRKPERERNCADDVGCDMITFELQYPPREFSPPKRTTESSGRSTAAREVSVASARRQASGTISEDAGVAVKPASELTSGVGKSHLPEKVTSNAPGALPKLPMETLSEHAMRSADGQSAKVHTFDVQFPLKKPRQSGDRRTLSAHETAPLIKSSTKRGSRLEQFRQAVAKAQSRSSTGLPSGDAVEDQEIQRGWIWKKRESKCASPPVQASRRSCHSSDMPDLQEPERPSELTKALITSVVLALVLTALFYPFGASSSSPSSGTRTKVIQELPTCTSASCLQNAMYLDGLLSWDNVDPCDDFYAFVCRRWKSQFPVQSADYSVSSEDDYTRFLEERLHAMLRNASQTTRSLQPLQDLYGKCMDVKRTEDEGWNSLLELMFNVSLEGFPLTPPVRRSISVWKAAAKMLRKTGSCALLSAGVGSHPWAHKDVVSVGAPDLLTAKGGVDINEAVRLYTMAAFSATKTLKKDFLPPSLALGVVKFATEIEKLAELTLEKSRPVPYVLGSVPEVMDFVAEVFAGVKETPSGEADSEVLITSPALVSKMLEIVKGAETHTVMNYLGVRLMIETSPFIPHSELTDVYVALLYGKRRSALPRWQLCIRVVEKALFPLVYFSLFADLKLHVSVRRFLDLTREIIVEFVRGINASSYLGDGSKAAIRNVISNTQVRVLGPDWLTDPALVDSFADKTPPITGSRKALESYVVTYEYTFLDALKRGSAQRWAHPAFSGQCWYEHSTRTIYVPVLVFNVTHALDHTIDALQLSRAAPRLHRCVFDALLSEADTTNISDYWLTEGTRTKLRELESCFDVAHKARPSFGRLRDSLAARLAYAHYQKSVRISDKVLALRLKRGRVLSEARLFFVYLMLQTCESSGRLDTAGTVHAGRQWIVALRNSGDFSDAFNCSVGTAMNPSRKCIS</sequence>
<comment type="caution">
    <text evidence="1">The sequence shown here is derived from an EMBL/GenBank/DDBJ whole genome shotgun (WGS) entry which is preliminary data.</text>
</comment>
<name>A0ACB7SX54_HYAAI</name>
<dbReference type="Proteomes" id="UP000821845">
    <property type="component" value="Chromosome 2"/>
</dbReference>
<protein>
    <submittedName>
        <fullName evidence="1">Uncharacterized protein</fullName>
    </submittedName>
</protein>
<proteinExistence type="predicted"/>
<evidence type="ECO:0000313" key="2">
    <source>
        <dbReference type="Proteomes" id="UP000821845"/>
    </source>
</evidence>
<keyword evidence="2" id="KW-1185">Reference proteome</keyword>
<dbReference type="EMBL" id="CM023482">
    <property type="protein sequence ID" value="KAH6939293.1"/>
    <property type="molecule type" value="Genomic_DNA"/>
</dbReference>
<accession>A0ACB7SX54</accession>
<organism evidence="1 2">
    <name type="scientific">Hyalomma asiaticum</name>
    <name type="common">Tick</name>
    <dbReference type="NCBI Taxonomy" id="266040"/>
    <lineage>
        <taxon>Eukaryota</taxon>
        <taxon>Metazoa</taxon>
        <taxon>Ecdysozoa</taxon>
        <taxon>Arthropoda</taxon>
        <taxon>Chelicerata</taxon>
        <taxon>Arachnida</taxon>
        <taxon>Acari</taxon>
        <taxon>Parasitiformes</taxon>
        <taxon>Ixodida</taxon>
        <taxon>Ixodoidea</taxon>
        <taxon>Ixodidae</taxon>
        <taxon>Hyalomminae</taxon>
        <taxon>Hyalomma</taxon>
    </lineage>
</organism>